<evidence type="ECO:0000313" key="4">
    <source>
        <dbReference type="EMBL" id="KAL1302153.1"/>
    </source>
</evidence>
<name>A0ABR3P8A9_9PEZI</name>
<sequence>MNPHQKNKVDVNSLSPDEQRLFRMYGKLPDKKNLLQHKLKGQERKYFDSGDYAMSKAGKASDAGLTNIGVEHPSPDTIPHLSSSSPHSGPNGTNNGLSLQPTQSHQMAGLSGSPVKESSFLQRGMSIDDPADAANAARDAIDKDAESVSPPPQVEGMPIRQ</sequence>
<dbReference type="RefSeq" id="XP_069198429.1">
    <property type="nucleotide sequence ID" value="XM_069341923.1"/>
</dbReference>
<gene>
    <name evidence="4" type="ORF">AAFC00_002586</name>
</gene>
<evidence type="ECO:0000256" key="2">
    <source>
        <dbReference type="RuleBase" id="RU363120"/>
    </source>
</evidence>
<dbReference type="PANTHER" id="PTHR10358">
    <property type="entry name" value="ENDOSULFINE"/>
    <property type="match status" value="1"/>
</dbReference>
<evidence type="ECO:0000313" key="5">
    <source>
        <dbReference type="Proteomes" id="UP001562354"/>
    </source>
</evidence>
<feature type="compositionally biased region" description="Polar residues" evidence="3">
    <location>
        <begin position="97"/>
        <end position="106"/>
    </location>
</feature>
<evidence type="ECO:0000256" key="3">
    <source>
        <dbReference type="SAM" id="MobiDB-lite"/>
    </source>
</evidence>
<feature type="compositionally biased region" description="Low complexity" evidence="3">
    <location>
        <begin position="79"/>
        <end position="96"/>
    </location>
</feature>
<keyword evidence="5" id="KW-1185">Reference proteome</keyword>
<accession>A0ABR3P8A9</accession>
<reference evidence="4 5" key="1">
    <citation type="submission" date="2024-07" db="EMBL/GenBank/DDBJ databases">
        <title>Draft sequence of the Neodothiora populina.</title>
        <authorList>
            <person name="Drown D.D."/>
            <person name="Schuette U.S."/>
            <person name="Buechlein A.B."/>
            <person name="Rusch D.R."/>
            <person name="Winton L.W."/>
            <person name="Adams G.A."/>
        </authorList>
    </citation>
    <scope>NUCLEOTIDE SEQUENCE [LARGE SCALE GENOMIC DNA]</scope>
    <source>
        <strain evidence="4 5">CPC 39397</strain>
    </source>
</reference>
<dbReference type="PANTHER" id="PTHR10358:SF6">
    <property type="entry name" value="ENDOSULFINE, ISOFORM A"/>
    <property type="match status" value="1"/>
</dbReference>
<proteinExistence type="inferred from homology"/>
<evidence type="ECO:0000256" key="1">
    <source>
        <dbReference type="ARBA" id="ARBA00010520"/>
    </source>
</evidence>
<dbReference type="GeneID" id="95976288"/>
<dbReference type="Proteomes" id="UP001562354">
    <property type="component" value="Unassembled WGS sequence"/>
</dbReference>
<comment type="similarity">
    <text evidence="1 2">Belongs to the endosulfine family.</text>
</comment>
<dbReference type="Pfam" id="PF04667">
    <property type="entry name" value="Endosulfine"/>
    <property type="match status" value="1"/>
</dbReference>
<feature type="region of interest" description="Disordered" evidence="3">
    <location>
        <begin position="63"/>
        <end position="161"/>
    </location>
</feature>
<organism evidence="4 5">
    <name type="scientific">Neodothiora populina</name>
    <dbReference type="NCBI Taxonomy" id="2781224"/>
    <lineage>
        <taxon>Eukaryota</taxon>
        <taxon>Fungi</taxon>
        <taxon>Dikarya</taxon>
        <taxon>Ascomycota</taxon>
        <taxon>Pezizomycotina</taxon>
        <taxon>Dothideomycetes</taxon>
        <taxon>Dothideomycetidae</taxon>
        <taxon>Dothideales</taxon>
        <taxon>Dothioraceae</taxon>
        <taxon>Neodothiora</taxon>
    </lineage>
</organism>
<dbReference type="InterPro" id="IPR006760">
    <property type="entry name" value="Endosulphine"/>
</dbReference>
<comment type="function">
    <text evidence="2">Plays an essential role in initiation of the G0 program by preventing the degradation of specific nutrient-regulated mRNAs via the 5'-3' mRNA decay pathway.</text>
</comment>
<comment type="caution">
    <text evidence="4">The sequence shown here is derived from an EMBL/GenBank/DDBJ whole genome shotgun (WGS) entry which is preliminary data.</text>
</comment>
<dbReference type="EMBL" id="JBFMKM010000012">
    <property type="protein sequence ID" value="KAL1302153.1"/>
    <property type="molecule type" value="Genomic_DNA"/>
</dbReference>
<protein>
    <recommendedName>
        <fullName evidence="2">mRNA stability protein</fullName>
    </recommendedName>
</protein>